<gene>
    <name evidence="2" type="ORF">H7993_02940</name>
</gene>
<dbReference type="Proteomes" id="UP000546173">
    <property type="component" value="Unassembled WGS sequence"/>
</dbReference>
<name>A0A7X1G2N5_9PSED</name>
<evidence type="ECO:0000256" key="1">
    <source>
        <dbReference type="SAM" id="MobiDB-lite"/>
    </source>
</evidence>
<feature type="region of interest" description="Disordered" evidence="1">
    <location>
        <begin position="1"/>
        <end position="57"/>
    </location>
</feature>
<reference evidence="2 3" key="1">
    <citation type="submission" date="2020-08" db="EMBL/GenBank/DDBJ databases">
        <title>Pseudomonas sp. nov.</title>
        <authorList>
            <person name="Gieschler S."/>
            <person name="Fiedler G."/>
            <person name="Brinks E."/>
            <person name="Boehnlein C."/>
            <person name="Franz C.M.A.P."/>
            <person name="Kabisch J."/>
        </authorList>
    </citation>
    <scope>NUCLEOTIDE SEQUENCE [LARGE SCALE GENOMIC DNA]</scope>
    <source>
        <strain evidence="2 3">MBT-2</strain>
    </source>
</reference>
<comment type="caution">
    <text evidence="2">The sequence shown here is derived from an EMBL/GenBank/DDBJ whole genome shotgun (WGS) entry which is preliminary data.</text>
</comment>
<evidence type="ECO:0000313" key="3">
    <source>
        <dbReference type="Proteomes" id="UP000546173"/>
    </source>
</evidence>
<accession>A0A7X1G2N5</accession>
<keyword evidence="3" id="KW-1185">Reference proteome</keyword>
<proteinExistence type="predicted"/>
<protein>
    <submittedName>
        <fullName evidence="2">Uncharacterized protein</fullName>
    </submittedName>
</protein>
<dbReference type="EMBL" id="JACMYH010000001">
    <property type="protein sequence ID" value="MBC2677337.1"/>
    <property type="molecule type" value="Genomic_DNA"/>
</dbReference>
<feature type="compositionally biased region" description="Acidic residues" evidence="1">
    <location>
        <begin position="33"/>
        <end position="49"/>
    </location>
</feature>
<organism evidence="2 3">
    <name type="scientific">Pseudomonas baltica</name>
    <dbReference type="NCBI Taxonomy" id="2762576"/>
    <lineage>
        <taxon>Bacteria</taxon>
        <taxon>Pseudomonadati</taxon>
        <taxon>Pseudomonadota</taxon>
        <taxon>Gammaproteobacteria</taxon>
        <taxon>Pseudomonadales</taxon>
        <taxon>Pseudomonadaceae</taxon>
        <taxon>Pseudomonas</taxon>
    </lineage>
</organism>
<dbReference type="RefSeq" id="WP_185793382.1">
    <property type="nucleotide sequence ID" value="NZ_JACMYH010000001.1"/>
</dbReference>
<sequence>MTIDLDPIPLIGQAGESPLDDEVHSDGAALNDADADEPEADPDDLDIDGADASTEPSWALGIGPVIRQGDIKLALATLHASDQ</sequence>
<evidence type="ECO:0000313" key="2">
    <source>
        <dbReference type="EMBL" id="MBC2677337.1"/>
    </source>
</evidence>
<dbReference type="AlphaFoldDB" id="A0A7X1G2N5"/>